<dbReference type="AlphaFoldDB" id="A0A1Y5IAR6"/>
<dbReference type="SUPFAM" id="SSF52540">
    <property type="entry name" value="P-loop containing nucleoside triphosphate hydrolases"/>
    <property type="match status" value="1"/>
</dbReference>
<keyword evidence="2" id="KW-0963">Cytoplasm</keyword>
<dbReference type="GO" id="GO:0005874">
    <property type="term" value="C:microtubule"/>
    <property type="evidence" value="ECO:0007669"/>
    <property type="project" value="UniProtKB-KW"/>
</dbReference>
<organism evidence="14">
    <name type="scientific">Ostreococcus tauri</name>
    <name type="common">Marine green alga</name>
    <dbReference type="NCBI Taxonomy" id="70448"/>
    <lineage>
        <taxon>Eukaryota</taxon>
        <taxon>Viridiplantae</taxon>
        <taxon>Chlorophyta</taxon>
        <taxon>Mamiellophyceae</taxon>
        <taxon>Mamiellales</taxon>
        <taxon>Bathycoccaceae</taxon>
        <taxon>Ostreococcus</taxon>
    </lineage>
</organism>
<feature type="region of interest" description="Disordered" evidence="12">
    <location>
        <begin position="97"/>
        <end position="134"/>
    </location>
</feature>
<dbReference type="EMBL" id="KZ155791">
    <property type="protein sequence ID" value="OUS45153.1"/>
    <property type="molecule type" value="Genomic_DNA"/>
</dbReference>
<dbReference type="PANTHER" id="PTHR47971:SF8">
    <property type="entry name" value="KINESIN-LIKE PROTEIN"/>
    <property type="match status" value="1"/>
</dbReference>
<evidence type="ECO:0000256" key="1">
    <source>
        <dbReference type="ARBA" id="ARBA00004245"/>
    </source>
</evidence>
<accession>A0A1Y5IAR6</accession>
<dbReference type="InterPro" id="IPR036961">
    <property type="entry name" value="Kinesin_motor_dom_sf"/>
</dbReference>
<feature type="coiled-coil region" evidence="11">
    <location>
        <begin position="620"/>
        <end position="654"/>
    </location>
</feature>
<evidence type="ECO:0000313" key="14">
    <source>
        <dbReference type="EMBL" id="OUS45153.1"/>
    </source>
</evidence>
<dbReference type="InterPro" id="IPR027640">
    <property type="entry name" value="Kinesin-like_fam"/>
</dbReference>
<evidence type="ECO:0000256" key="7">
    <source>
        <dbReference type="ARBA" id="ARBA00023212"/>
    </source>
</evidence>
<feature type="region of interest" description="Disordered" evidence="12">
    <location>
        <begin position="473"/>
        <end position="564"/>
    </location>
</feature>
<evidence type="ECO:0000259" key="13">
    <source>
        <dbReference type="PROSITE" id="PS50067"/>
    </source>
</evidence>
<dbReference type="GO" id="GO:1903338">
    <property type="term" value="P:regulation of cell wall organization or biogenesis"/>
    <property type="evidence" value="ECO:0007669"/>
    <property type="project" value="UniProtKB-ARBA"/>
</dbReference>
<keyword evidence="4 9" id="KW-0547">Nucleotide-binding</keyword>
<evidence type="ECO:0000256" key="8">
    <source>
        <dbReference type="ARBA" id="ARBA00061030"/>
    </source>
</evidence>
<evidence type="ECO:0000256" key="6">
    <source>
        <dbReference type="ARBA" id="ARBA00023175"/>
    </source>
</evidence>
<protein>
    <recommendedName>
        <fullName evidence="10">Kinesin-like protein</fullName>
    </recommendedName>
</protein>
<evidence type="ECO:0000256" key="3">
    <source>
        <dbReference type="ARBA" id="ARBA00022701"/>
    </source>
</evidence>
<dbReference type="FunFam" id="3.40.850.10:FF:000012">
    <property type="entry name" value="Kinesin-like protein"/>
    <property type="match status" value="1"/>
</dbReference>
<dbReference type="PROSITE" id="PS50067">
    <property type="entry name" value="KINESIN_MOTOR_2"/>
    <property type="match status" value="1"/>
</dbReference>
<feature type="compositionally biased region" description="Low complexity" evidence="12">
    <location>
        <begin position="475"/>
        <end position="491"/>
    </location>
</feature>
<dbReference type="GO" id="GO:0008017">
    <property type="term" value="F:microtubule binding"/>
    <property type="evidence" value="ECO:0007669"/>
    <property type="project" value="InterPro"/>
</dbReference>
<dbReference type="PRINTS" id="PR00380">
    <property type="entry name" value="KINESINHEAVY"/>
</dbReference>
<dbReference type="InterPro" id="IPR001752">
    <property type="entry name" value="Kinesin_motor_dom"/>
</dbReference>
<proteinExistence type="inferred from homology"/>
<dbReference type="SMART" id="SM00129">
    <property type="entry name" value="KISc"/>
    <property type="match status" value="1"/>
</dbReference>
<evidence type="ECO:0000256" key="12">
    <source>
        <dbReference type="SAM" id="MobiDB-lite"/>
    </source>
</evidence>
<keyword evidence="11" id="KW-0175">Coiled coil</keyword>
<dbReference type="PROSITE" id="PS00411">
    <property type="entry name" value="KINESIN_MOTOR_1"/>
    <property type="match status" value="1"/>
</dbReference>
<comment type="subcellular location">
    <subcellularLocation>
        <location evidence="1">Cytoplasm</location>
        <location evidence="1">Cytoskeleton</location>
    </subcellularLocation>
</comment>
<keyword evidence="7" id="KW-0206">Cytoskeleton</keyword>
<evidence type="ECO:0000256" key="9">
    <source>
        <dbReference type="PROSITE-ProRule" id="PRU00283"/>
    </source>
</evidence>
<evidence type="ECO:0000256" key="2">
    <source>
        <dbReference type="ARBA" id="ARBA00022490"/>
    </source>
</evidence>
<keyword evidence="3 10" id="KW-0493">Microtubule</keyword>
<feature type="compositionally biased region" description="Polar residues" evidence="12">
    <location>
        <begin position="498"/>
        <end position="526"/>
    </location>
</feature>
<dbReference type="Gene3D" id="3.40.850.10">
    <property type="entry name" value="Kinesin motor domain"/>
    <property type="match status" value="1"/>
</dbReference>
<name>A0A1Y5IAR6_OSTTA</name>
<evidence type="ECO:0000256" key="4">
    <source>
        <dbReference type="ARBA" id="ARBA00022741"/>
    </source>
</evidence>
<dbReference type="GO" id="GO:0003777">
    <property type="term" value="F:microtubule motor activity"/>
    <property type="evidence" value="ECO:0007669"/>
    <property type="project" value="InterPro"/>
</dbReference>
<dbReference type="eggNOG" id="KOG0246">
    <property type="taxonomic scope" value="Eukaryota"/>
</dbReference>
<dbReference type="CDD" id="cd01367">
    <property type="entry name" value="KISc_KIF2_like"/>
    <property type="match status" value="1"/>
</dbReference>
<sequence>MLDVSRRAVRAHGLARYRDVLVKLGDDGVRALTSEKLDEMEIRDVADRSRVMRMVREMRVEAKRSTEHDEDEDKYVDVEARKDDIESGATKNVDERRMLDGQERSPEIVPAGDAGSAAPSLKKVMPAPRAQSKIRVSVRKRPLNGKEMTKKERDICTSDAAASEFTVWEPKVKVDLTRFVESHAFAFDAVYDASVSNDEIYASEVEPLVNFVLERANATCFAYGQTGSGKTYTMQPLPGRAARDFLSAVDQFRDSDDARGNLQLWLSAFEIYGGRVFDLLNARRKLRVLEDSKSQICVVGLQEHCVVGAEAFDKLIERGAKARCVGCTGANSESSRSHAILQLVLKRPVDQAKAQHAAFTTGEPLTAEIFGKLSFIDLAGSERGADTTDNDRQTRIEGAEINKSLLALKECIRALDSGATHVPFRGSKLTEVLRDSFLGDSRTVMIANVSPAEGSCEHTLNTLRYADRVRELTRGSETSTTGSPTASTAGLARRHRQSMQTQRRSSMPSTPRHSQSTFTLASTTTRLESRASAPSARDTDVARCTSSAPLATPGLGTVEPTSREEAVRAHDALIDVILGEEDTIIAEHRAHVERSMAMVRREMEFLERVDEPGSGVDAYLDDLETVLAERAEDVARLRERVDRFRALLRQEEALSARVSSAATP</sequence>
<keyword evidence="5 9" id="KW-0067">ATP-binding</keyword>
<dbReference type="Pfam" id="PF00225">
    <property type="entry name" value="Kinesin"/>
    <property type="match status" value="1"/>
</dbReference>
<gene>
    <name evidence="14" type="ORF">BE221DRAFT_146765</name>
</gene>
<keyword evidence="6 9" id="KW-0505">Motor protein</keyword>
<feature type="domain" description="Kinesin motor" evidence="13">
    <location>
        <begin position="133"/>
        <end position="472"/>
    </location>
</feature>
<dbReference type="InterPro" id="IPR019821">
    <property type="entry name" value="Kinesin_motor_CS"/>
</dbReference>
<comment type="similarity">
    <text evidence="8">Belongs to the TRAFAC class myosin-kinesin ATPase superfamily. Kinesin family. KIN-13 subfamily.</text>
</comment>
<evidence type="ECO:0000256" key="5">
    <source>
        <dbReference type="ARBA" id="ARBA00022840"/>
    </source>
</evidence>
<feature type="compositionally biased region" description="Basic and acidic residues" evidence="12">
    <location>
        <begin position="97"/>
        <end position="106"/>
    </location>
</feature>
<dbReference type="GO" id="GO:0007019">
    <property type="term" value="P:microtubule depolymerization"/>
    <property type="evidence" value="ECO:0007669"/>
    <property type="project" value="TreeGrafter"/>
</dbReference>
<dbReference type="Proteomes" id="UP000195557">
    <property type="component" value="Unassembled WGS sequence"/>
</dbReference>
<evidence type="ECO:0000256" key="10">
    <source>
        <dbReference type="RuleBase" id="RU000394"/>
    </source>
</evidence>
<dbReference type="InterPro" id="IPR027417">
    <property type="entry name" value="P-loop_NTPase"/>
</dbReference>
<reference evidence="14" key="1">
    <citation type="submission" date="2017-04" db="EMBL/GenBank/DDBJ databases">
        <title>Population genomics of picophytoplankton unveils novel chromosome hypervariability.</title>
        <authorList>
            <consortium name="DOE Joint Genome Institute"/>
            <person name="Blanc-Mathieu R."/>
            <person name="Krasovec M."/>
            <person name="Hebrard M."/>
            <person name="Yau S."/>
            <person name="Desgranges E."/>
            <person name="Martin J."/>
            <person name="Schackwitz W."/>
            <person name="Kuo A."/>
            <person name="Salin G."/>
            <person name="Donnadieu C."/>
            <person name="Desdevises Y."/>
            <person name="Sanchez-Ferandin S."/>
            <person name="Moreau H."/>
            <person name="Rivals E."/>
            <person name="Grigoriev I.V."/>
            <person name="Grimsley N."/>
            <person name="Eyre-Walker A."/>
            <person name="Piganeau G."/>
        </authorList>
    </citation>
    <scope>NUCLEOTIDE SEQUENCE [LARGE SCALE GENOMIC DNA]</scope>
    <source>
        <strain evidence="14">RCC 1115</strain>
    </source>
</reference>
<dbReference type="GO" id="GO:0005524">
    <property type="term" value="F:ATP binding"/>
    <property type="evidence" value="ECO:0007669"/>
    <property type="project" value="UniProtKB-UniRule"/>
</dbReference>
<feature type="binding site" evidence="9">
    <location>
        <begin position="224"/>
        <end position="231"/>
    </location>
    <ligand>
        <name>ATP</name>
        <dbReference type="ChEBI" id="CHEBI:30616"/>
    </ligand>
</feature>
<dbReference type="GO" id="GO:0007018">
    <property type="term" value="P:microtubule-based movement"/>
    <property type="evidence" value="ECO:0007669"/>
    <property type="project" value="InterPro"/>
</dbReference>
<dbReference type="PANTHER" id="PTHR47971">
    <property type="entry name" value="KINESIN-RELATED PROTEIN 6"/>
    <property type="match status" value="1"/>
</dbReference>
<evidence type="ECO:0000256" key="11">
    <source>
        <dbReference type="SAM" id="Coils"/>
    </source>
</evidence>